<comment type="caution">
    <text evidence="2">The sequence shown here is derived from an EMBL/GenBank/DDBJ whole genome shotgun (WGS) entry which is preliminary data.</text>
</comment>
<evidence type="ECO:0000313" key="2">
    <source>
        <dbReference type="EMBL" id="HIT94676.1"/>
    </source>
</evidence>
<sequence length="302" mass="35024">MMAAQKKKITFKGQSTEAVIRQYKRTRLISYALYSLAVLMAMMSLTWYSVDSISVFSLVLTLIMIVFGIYVVRNVGIYMMARYLEILRADCDPKKFEELYTHMEVHPDRPNEVTFNICRAIYYQGRFQEALDRLKAMGRPKETSAMYFQYYNLLASCYDELGDVEKLVLIKEKISKQVLSMKEKDKYIGNGRMLMMILDQMLTQKEGRISRSRALCEELLDNATFTLARIQWTCRLATLEYQSGAGRSAMEHAAYVIDDGGNTFYVQRARELYEKCCGHPYVTEEEQFKANLAAGMYDQPEE</sequence>
<keyword evidence="1" id="KW-1133">Transmembrane helix</keyword>
<accession>A0A9D1KSL5</accession>
<proteinExistence type="predicted"/>
<name>A0A9D1KSL5_9FIRM</name>
<dbReference type="EMBL" id="DVLW01000159">
    <property type="protein sequence ID" value="HIT94676.1"/>
    <property type="molecule type" value="Genomic_DNA"/>
</dbReference>
<evidence type="ECO:0000313" key="3">
    <source>
        <dbReference type="Proteomes" id="UP000824160"/>
    </source>
</evidence>
<dbReference type="SUPFAM" id="SSF48452">
    <property type="entry name" value="TPR-like"/>
    <property type="match status" value="1"/>
</dbReference>
<keyword evidence="1" id="KW-0812">Transmembrane</keyword>
<keyword evidence="1" id="KW-0472">Membrane</keyword>
<organism evidence="2 3">
    <name type="scientific">Candidatus Faecivivens stercoripullorum</name>
    <dbReference type="NCBI Taxonomy" id="2840805"/>
    <lineage>
        <taxon>Bacteria</taxon>
        <taxon>Bacillati</taxon>
        <taxon>Bacillota</taxon>
        <taxon>Clostridia</taxon>
        <taxon>Eubacteriales</taxon>
        <taxon>Oscillospiraceae</taxon>
        <taxon>Oscillospiraceae incertae sedis</taxon>
        <taxon>Candidatus Faecivivens</taxon>
    </lineage>
</organism>
<dbReference type="Proteomes" id="UP000824160">
    <property type="component" value="Unassembled WGS sequence"/>
</dbReference>
<dbReference type="InterPro" id="IPR011990">
    <property type="entry name" value="TPR-like_helical_dom_sf"/>
</dbReference>
<feature type="transmembrane region" description="Helical" evidence="1">
    <location>
        <begin position="28"/>
        <end position="47"/>
    </location>
</feature>
<gene>
    <name evidence="2" type="ORF">IAC43_05785</name>
</gene>
<feature type="transmembrane region" description="Helical" evidence="1">
    <location>
        <begin position="53"/>
        <end position="72"/>
    </location>
</feature>
<protein>
    <submittedName>
        <fullName evidence="2">Uncharacterized protein</fullName>
    </submittedName>
</protein>
<reference evidence="2" key="1">
    <citation type="submission" date="2020-10" db="EMBL/GenBank/DDBJ databases">
        <authorList>
            <person name="Gilroy R."/>
        </authorList>
    </citation>
    <scope>NUCLEOTIDE SEQUENCE</scope>
    <source>
        <strain evidence="2">ChiBcec7-5410</strain>
    </source>
</reference>
<reference evidence="2" key="2">
    <citation type="journal article" date="2021" name="PeerJ">
        <title>Extensive microbial diversity within the chicken gut microbiome revealed by metagenomics and culture.</title>
        <authorList>
            <person name="Gilroy R."/>
            <person name="Ravi A."/>
            <person name="Getino M."/>
            <person name="Pursley I."/>
            <person name="Horton D.L."/>
            <person name="Alikhan N.F."/>
            <person name="Baker D."/>
            <person name="Gharbi K."/>
            <person name="Hall N."/>
            <person name="Watson M."/>
            <person name="Adriaenssens E.M."/>
            <person name="Foster-Nyarko E."/>
            <person name="Jarju S."/>
            <person name="Secka A."/>
            <person name="Antonio M."/>
            <person name="Oren A."/>
            <person name="Chaudhuri R.R."/>
            <person name="La Ragione R."/>
            <person name="Hildebrand F."/>
            <person name="Pallen M.J."/>
        </authorList>
    </citation>
    <scope>NUCLEOTIDE SEQUENCE</scope>
    <source>
        <strain evidence="2">ChiBcec7-5410</strain>
    </source>
</reference>
<evidence type="ECO:0000256" key="1">
    <source>
        <dbReference type="SAM" id="Phobius"/>
    </source>
</evidence>
<dbReference type="AlphaFoldDB" id="A0A9D1KSL5"/>